<dbReference type="InterPro" id="IPR036390">
    <property type="entry name" value="WH_DNA-bd_sf"/>
</dbReference>
<dbReference type="PIRSF" id="PIRSF016838">
    <property type="entry name" value="PafC"/>
    <property type="match status" value="1"/>
</dbReference>
<dbReference type="SUPFAM" id="SSF46785">
    <property type="entry name" value="Winged helix' DNA-binding domain"/>
    <property type="match status" value="1"/>
</dbReference>
<dbReference type="InterPro" id="IPR028349">
    <property type="entry name" value="PafC-like"/>
</dbReference>
<dbReference type="InterPro" id="IPR051534">
    <property type="entry name" value="CBASS_pafABC_assoc_protein"/>
</dbReference>
<dbReference type="RefSeq" id="WP_265764303.1">
    <property type="nucleotide sequence ID" value="NZ_JAGGJA010000001.1"/>
</dbReference>
<dbReference type="Pfam" id="PF13280">
    <property type="entry name" value="WYL"/>
    <property type="match status" value="1"/>
</dbReference>
<dbReference type="SMART" id="SM00420">
    <property type="entry name" value="HTH_DEOR"/>
    <property type="match status" value="1"/>
</dbReference>
<dbReference type="Pfam" id="PF08279">
    <property type="entry name" value="HTH_11"/>
    <property type="match status" value="1"/>
</dbReference>
<accession>A0ABT3PKB9</accession>
<dbReference type="PANTHER" id="PTHR34580">
    <property type="match status" value="1"/>
</dbReference>
<dbReference type="Proteomes" id="UP001207918">
    <property type="component" value="Unassembled WGS sequence"/>
</dbReference>
<protein>
    <submittedName>
        <fullName evidence="4">YafY family transcriptional regulator</fullName>
    </submittedName>
</protein>
<evidence type="ECO:0000256" key="1">
    <source>
        <dbReference type="ARBA" id="ARBA00023015"/>
    </source>
</evidence>
<keyword evidence="1" id="KW-0805">Transcription regulation</keyword>
<dbReference type="InterPro" id="IPR026881">
    <property type="entry name" value="WYL_dom"/>
</dbReference>
<dbReference type="InterPro" id="IPR036388">
    <property type="entry name" value="WH-like_DNA-bd_sf"/>
</dbReference>
<keyword evidence="5" id="KW-1185">Reference proteome</keyword>
<sequence>MNRTDRLTAMIIYLQGRSRVTVKDLSERYGISSRTVYRDLRALQEAGVPIGSEEGKGYFIVKGYHLPPVMFDKDEVAALLAGERLMEKWSETKLSQSYSAALDKIRSVLHSREKEYLDTLDQHIKTFSYADERQVETDYRIFVFLQDAVVNKEVVAIEYYSPYKDQYTQRDVEPLGLLIRGNYWYLAGWCRLRTDYRMFRVDRIENYKKTGKKLADAPEHTLQEFSEQSLREEQDLEEVVVQFDEEMIRYLGDQKHYRGWVSEEKVDGGVQMTFLTSSIEYFARWLLMWGNGVTVHQPKELKERVCELSKELYQHHR</sequence>
<comment type="caution">
    <text evidence="4">The sequence shown here is derived from an EMBL/GenBank/DDBJ whole genome shotgun (WGS) entry which is preliminary data.</text>
</comment>
<gene>
    <name evidence="4" type="ORF">J6I44_02170</name>
</gene>
<keyword evidence="2" id="KW-0804">Transcription</keyword>
<dbReference type="InterPro" id="IPR013196">
    <property type="entry name" value="HTH_11"/>
</dbReference>
<evidence type="ECO:0000313" key="4">
    <source>
        <dbReference type="EMBL" id="MCW9705639.1"/>
    </source>
</evidence>
<dbReference type="PROSITE" id="PS51000">
    <property type="entry name" value="HTH_DEOR_2"/>
    <property type="match status" value="1"/>
</dbReference>
<evidence type="ECO:0000259" key="3">
    <source>
        <dbReference type="PROSITE" id="PS51000"/>
    </source>
</evidence>
<dbReference type="Gene3D" id="1.10.10.10">
    <property type="entry name" value="Winged helix-like DNA-binding domain superfamily/Winged helix DNA-binding domain"/>
    <property type="match status" value="1"/>
</dbReference>
<proteinExistence type="predicted"/>
<dbReference type="InterPro" id="IPR001034">
    <property type="entry name" value="DeoR_HTH"/>
</dbReference>
<dbReference type="InterPro" id="IPR057727">
    <property type="entry name" value="WCX_dom"/>
</dbReference>
<organism evidence="4 5">
    <name type="scientific">Fodinibius salsisoli</name>
    <dbReference type="NCBI Taxonomy" id="2820877"/>
    <lineage>
        <taxon>Bacteria</taxon>
        <taxon>Pseudomonadati</taxon>
        <taxon>Balneolota</taxon>
        <taxon>Balneolia</taxon>
        <taxon>Balneolales</taxon>
        <taxon>Balneolaceae</taxon>
        <taxon>Fodinibius</taxon>
    </lineage>
</organism>
<name>A0ABT3PKB9_9BACT</name>
<evidence type="ECO:0000313" key="5">
    <source>
        <dbReference type="Proteomes" id="UP001207918"/>
    </source>
</evidence>
<feature type="domain" description="HTH deoR-type" evidence="3">
    <location>
        <begin position="3"/>
        <end position="58"/>
    </location>
</feature>
<dbReference type="EMBL" id="JAGGJA010000001">
    <property type="protein sequence ID" value="MCW9705639.1"/>
    <property type="molecule type" value="Genomic_DNA"/>
</dbReference>
<dbReference type="PANTHER" id="PTHR34580:SF3">
    <property type="entry name" value="PROTEIN PAFB"/>
    <property type="match status" value="1"/>
</dbReference>
<dbReference type="Pfam" id="PF25583">
    <property type="entry name" value="WCX"/>
    <property type="match status" value="1"/>
</dbReference>
<evidence type="ECO:0000256" key="2">
    <source>
        <dbReference type="ARBA" id="ARBA00023163"/>
    </source>
</evidence>
<dbReference type="PROSITE" id="PS52050">
    <property type="entry name" value="WYL"/>
    <property type="match status" value="1"/>
</dbReference>
<reference evidence="4 5" key="1">
    <citation type="submission" date="2021-03" db="EMBL/GenBank/DDBJ databases">
        <title>Aliifodinibius sp. nov., a new bacterium isolated from saline soil.</title>
        <authorList>
            <person name="Galisteo C."/>
            <person name="De La Haba R."/>
            <person name="Sanchez-Porro C."/>
            <person name="Ventosa A."/>
        </authorList>
    </citation>
    <scope>NUCLEOTIDE SEQUENCE [LARGE SCALE GENOMIC DNA]</scope>
    <source>
        <strain evidence="4 5">1BSP15-2V2</strain>
    </source>
</reference>